<feature type="transmembrane region" description="Helical" evidence="12">
    <location>
        <begin position="7"/>
        <end position="28"/>
    </location>
</feature>
<evidence type="ECO:0000256" key="12">
    <source>
        <dbReference type="SAM" id="Phobius"/>
    </source>
</evidence>
<feature type="domain" description="Peptidase M50" evidence="13">
    <location>
        <begin position="125"/>
        <end position="179"/>
    </location>
</feature>
<feature type="transmembrane region" description="Helical" evidence="12">
    <location>
        <begin position="92"/>
        <end position="114"/>
    </location>
</feature>
<evidence type="ECO:0000256" key="6">
    <source>
        <dbReference type="ARBA" id="ARBA00022723"/>
    </source>
</evidence>
<comment type="subcellular location">
    <subcellularLocation>
        <location evidence="2">Membrane</location>
        <topology evidence="2">Multi-pass membrane protein</topology>
    </subcellularLocation>
</comment>
<feature type="transmembrane region" description="Helical" evidence="12">
    <location>
        <begin position="126"/>
        <end position="145"/>
    </location>
</feature>
<keyword evidence="9 12" id="KW-1133">Transmembrane helix</keyword>
<evidence type="ECO:0000256" key="1">
    <source>
        <dbReference type="ARBA" id="ARBA00001947"/>
    </source>
</evidence>
<evidence type="ECO:0000256" key="8">
    <source>
        <dbReference type="ARBA" id="ARBA00022833"/>
    </source>
</evidence>
<comment type="cofactor">
    <cofactor evidence="1">
        <name>Zn(2+)</name>
        <dbReference type="ChEBI" id="CHEBI:29105"/>
    </cofactor>
</comment>
<keyword evidence="11 12" id="KW-0472">Membrane</keyword>
<keyword evidence="8" id="KW-0862">Zinc</keyword>
<comment type="caution">
    <text evidence="14">The sequence shown here is derived from an EMBL/GenBank/DDBJ whole genome shotgun (WGS) entry which is preliminary data.</text>
</comment>
<feature type="transmembrane region" description="Helical" evidence="12">
    <location>
        <begin position="166"/>
        <end position="199"/>
    </location>
</feature>
<evidence type="ECO:0000256" key="10">
    <source>
        <dbReference type="ARBA" id="ARBA00023049"/>
    </source>
</evidence>
<evidence type="ECO:0000256" key="3">
    <source>
        <dbReference type="ARBA" id="ARBA00007931"/>
    </source>
</evidence>
<dbReference type="GO" id="GO:0008237">
    <property type="term" value="F:metallopeptidase activity"/>
    <property type="evidence" value="ECO:0007669"/>
    <property type="project" value="UniProtKB-KW"/>
</dbReference>
<dbReference type="PANTHER" id="PTHR39188:SF3">
    <property type="entry name" value="STAGE IV SPORULATION PROTEIN FB"/>
    <property type="match status" value="1"/>
</dbReference>
<dbReference type="EMBL" id="SOCA01000001">
    <property type="protein sequence ID" value="TDU81039.1"/>
    <property type="molecule type" value="Genomic_DNA"/>
</dbReference>
<dbReference type="Pfam" id="PF02163">
    <property type="entry name" value="Peptidase_M50"/>
    <property type="match status" value="1"/>
</dbReference>
<proteinExistence type="inferred from homology"/>
<evidence type="ECO:0000313" key="15">
    <source>
        <dbReference type="Proteomes" id="UP000295662"/>
    </source>
</evidence>
<comment type="similarity">
    <text evidence="3">Belongs to the peptidase M50B family.</text>
</comment>
<keyword evidence="7" id="KW-0378">Hydrolase</keyword>
<protein>
    <submittedName>
        <fullName evidence="14">Zn-dependent protease</fullName>
    </submittedName>
</protein>
<keyword evidence="6" id="KW-0479">Metal-binding</keyword>
<name>A0A4R7SQY9_9BACT</name>
<evidence type="ECO:0000256" key="4">
    <source>
        <dbReference type="ARBA" id="ARBA00022670"/>
    </source>
</evidence>
<dbReference type="GO" id="GO:0016020">
    <property type="term" value="C:membrane"/>
    <property type="evidence" value="ECO:0007669"/>
    <property type="project" value="UniProtKB-SubCell"/>
</dbReference>
<keyword evidence="10" id="KW-0482">Metalloprotease</keyword>
<dbReference type="GO" id="GO:0006508">
    <property type="term" value="P:proteolysis"/>
    <property type="evidence" value="ECO:0007669"/>
    <property type="project" value="UniProtKB-KW"/>
</dbReference>
<feature type="transmembrane region" description="Helical" evidence="12">
    <location>
        <begin position="40"/>
        <end position="60"/>
    </location>
</feature>
<accession>A0A4R7SQY9</accession>
<sequence length="214" mass="24174">MLRFNFLGFPIVIHWVFWLTMALLGGVFRATDDPEAMKRVLVWVVAGFLSIFIHELGHALTMRHYGARRVEIVLHSFGGYAMPDRRFGRSESFFVSAAGPFLQIAAGVVMWWIMDAWRPADMLGLHFMKSFVNVSIIWAVLNLFPIIPLDGGHIMQALLGPQRQKIALTISIVCAVGFGILAVFFGQIFVVIFFAIFAFNNWKQLRGEPPAMMP</sequence>
<dbReference type="PANTHER" id="PTHR39188">
    <property type="entry name" value="MEMBRANE-ASSOCIATED ZINC METALLOPROTEASE M50B"/>
    <property type="match status" value="1"/>
</dbReference>
<evidence type="ECO:0000256" key="7">
    <source>
        <dbReference type="ARBA" id="ARBA00022801"/>
    </source>
</evidence>
<evidence type="ECO:0000256" key="9">
    <source>
        <dbReference type="ARBA" id="ARBA00022989"/>
    </source>
</evidence>
<evidence type="ECO:0000256" key="5">
    <source>
        <dbReference type="ARBA" id="ARBA00022692"/>
    </source>
</evidence>
<organism evidence="14 15">
    <name type="scientific">Prosthecobacter fusiformis</name>
    <dbReference type="NCBI Taxonomy" id="48464"/>
    <lineage>
        <taxon>Bacteria</taxon>
        <taxon>Pseudomonadati</taxon>
        <taxon>Verrucomicrobiota</taxon>
        <taxon>Verrucomicrobiia</taxon>
        <taxon>Verrucomicrobiales</taxon>
        <taxon>Verrucomicrobiaceae</taxon>
        <taxon>Prosthecobacter</taxon>
    </lineage>
</organism>
<evidence type="ECO:0000259" key="13">
    <source>
        <dbReference type="Pfam" id="PF02163"/>
    </source>
</evidence>
<dbReference type="RefSeq" id="WP_133793022.1">
    <property type="nucleotide sequence ID" value="NZ_SOCA01000001.1"/>
</dbReference>
<evidence type="ECO:0000313" key="14">
    <source>
        <dbReference type="EMBL" id="TDU81039.1"/>
    </source>
</evidence>
<keyword evidence="5 12" id="KW-0812">Transmembrane</keyword>
<dbReference type="GO" id="GO:0046872">
    <property type="term" value="F:metal ion binding"/>
    <property type="evidence" value="ECO:0007669"/>
    <property type="project" value="UniProtKB-KW"/>
</dbReference>
<evidence type="ECO:0000256" key="11">
    <source>
        <dbReference type="ARBA" id="ARBA00023136"/>
    </source>
</evidence>
<evidence type="ECO:0000256" key="2">
    <source>
        <dbReference type="ARBA" id="ARBA00004141"/>
    </source>
</evidence>
<dbReference type="Proteomes" id="UP000295662">
    <property type="component" value="Unassembled WGS sequence"/>
</dbReference>
<dbReference type="InterPro" id="IPR008915">
    <property type="entry name" value="Peptidase_M50"/>
</dbReference>
<gene>
    <name evidence="14" type="ORF">EI77_00341</name>
</gene>
<reference evidence="14 15" key="1">
    <citation type="submission" date="2019-03" db="EMBL/GenBank/DDBJ databases">
        <title>Genomic Encyclopedia of Archaeal and Bacterial Type Strains, Phase II (KMG-II): from individual species to whole genera.</title>
        <authorList>
            <person name="Goeker M."/>
        </authorList>
    </citation>
    <scope>NUCLEOTIDE SEQUENCE [LARGE SCALE GENOMIC DNA]</scope>
    <source>
        <strain evidence="14 15">ATCC 25309</strain>
    </source>
</reference>
<dbReference type="OrthoDB" id="166377at2"/>
<keyword evidence="15" id="KW-1185">Reference proteome</keyword>
<keyword evidence="4 14" id="KW-0645">Protease</keyword>
<dbReference type="AlphaFoldDB" id="A0A4R7SQY9"/>